<dbReference type="PROSITE" id="PS50070">
    <property type="entry name" value="KRINGLE_2"/>
    <property type="match status" value="1"/>
</dbReference>
<dbReference type="eggNOG" id="ENOG502QVNP">
    <property type="taxonomic scope" value="Eukaryota"/>
</dbReference>
<dbReference type="EMBL" id="GL833133">
    <property type="protein sequence ID" value="EGB06678.1"/>
    <property type="molecule type" value="Genomic_DNA"/>
</dbReference>
<dbReference type="Pfam" id="PF00051">
    <property type="entry name" value="Kringle"/>
    <property type="match status" value="1"/>
</dbReference>
<keyword evidence="7" id="KW-1185">Reference proteome</keyword>
<evidence type="ECO:0000259" key="5">
    <source>
        <dbReference type="PROSITE" id="PS50070"/>
    </source>
</evidence>
<keyword evidence="4" id="KW-0732">Signal</keyword>
<dbReference type="RefSeq" id="XP_009038429.1">
    <property type="nucleotide sequence ID" value="XM_009040181.1"/>
</dbReference>
<gene>
    <name evidence="6" type="ORF">AURANDRAFT_71916</name>
</gene>
<feature type="region of interest" description="Disordered" evidence="3">
    <location>
        <begin position="579"/>
        <end position="599"/>
    </location>
</feature>
<dbReference type="InterPro" id="IPR013806">
    <property type="entry name" value="Kringle-like"/>
</dbReference>
<feature type="region of interest" description="Disordered" evidence="3">
    <location>
        <begin position="1463"/>
        <end position="1487"/>
    </location>
</feature>
<feature type="compositionally biased region" description="Low complexity" evidence="3">
    <location>
        <begin position="400"/>
        <end position="416"/>
    </location>
</feature>
<reference evidence="6 7" key="1">
    <citation type="journal article" date="2011" name="Proc. Natl. Acad. Sci. U.S.A.">
        <title>Niche of harmful alga Aureococcus anophagefferens revealed through ecogenomics.</title>
        <authorList>
            <person name="Gobler C.J."/>
            <person name="Berry D.L."/>
            <person name="Dyhrman S.T."/>
            <person name="Wilhelm S.W."/>
            <person name="Salamov A."/>
            <person name="Lobanov A.V."/>
            <person name="Zhang Y."/>
            <person name="Collier J.L."/>
            <person name="Wurch L.L."/>
            <person name="Kustka A.B."/>
            <person name="Dill B.D."/>
            <person name="Shah M."/>
            <person name="VerBerkmoes N.C."/>
            <person name="Kuo A."/>
            <person name="Terry A."/>
            <person name="Pangilinan J."/>
            <person name="Lindquist E.A."/>
            <person name="Lucas S."/>
            <person name="Paulsen I.T."/>
            <person name="Hattenrath-Lehmann T.K."/>
            <person name="Talmage S.C."/>
            <person name="Walker E.A."/>
            <person name="Koch F."/>
            <person name="Burson A.M."/>
            <person name="Marcoval M.A."/>
            <person name="Tang Y.Z."/>
            <person name="Lecleir G.R."/>
            <person name="Coyne K.J."/>
            <person name="Berg G.M."/>
            <person name="Bertrand E.M."/>
            <person name="Saito M.A."/>
            <person name="Gladyshev V.N."/>
            <person name="Grigoriev I.V."/>
        </authorList>
    </citation>
    <scope>NUCLEOTIDE SEQUENCE [LARGE SCALE GENOMIC DNA]</scope>
    <source>
        <strain evidence="7">CCMP 1984</strain>
    </source>
</reference>
<dbReference type="Proteomes" id="UP000002729">
    <property type="component" value="Unassembled WGS sequence"/>
</dbReference>
<evidence type="ECO:0000256" key="1">
    <source>
        <dbReference type="ARBA" id="ARBA00022572"/>
    </source>
</evidence>
<dbReference type="Gene3D" id="2.40.20.10">
    <property type="entry name" value="Plasminogen Kringle 4"/>
    <property type="match status" value="1"/>
</dbReference>
<evidence type="ECO:0000313" key="6">
    <source>
        <dbReference type="EMBL" id="EGB06678.1"/>
    </source>
</evidence>
<feature type="chain" id="PRO_5012135655" description="Kringle domain-containing protein" evidence="4">
    <location>
        <begin position="16"/>
        <end position="2416"/>
    </location>
</feature>
<feature type="region of interest" description="Disordered" evidence="3">
    <location>
        <begin position="2006"/>
        <end position="2031"/>
    </location>
</feature>
<feature type="region of interest" description="Disordered" evidence="3">
    <location>
        <begin position="400"/>
        <end position="422"/>
    </location>
</feature>
<keyword evidence="1" id="KW-0420">Kringle</keyword>
<dbReference type="KEGG" id="aaf:AURANDRAFT_71916"/>
<dbReference type="CDD" id="cd00108">
    <property type="entry name" value="KR"/>
    <property type="match status" value="1"/>
</dbReference>
<proteinExistence type="predicted"/>
<protein>
    <recommendedName>
        <fullName evidence="5">Kringle domain-containing protein</fullName>
    </recommendedName>
</protein>
<dbReference type="GeneID" id="20228463"/>
<dbReference type="InterPro" id="IPR000001">
    <property type="entry name" value="Kringle"/>
</dbReference>
<evidence type="ECO:0000256" key="4">
    <source>
        <dbReference type="SAM" id="SignalP"/>
    </source>
</evidence>
<feature type="region of interest" description="Disordered" evidence="3">
    <location>
        <begin position="1720"/>
        <end position="1739"/>
    </location>
</feature>
<evidence type="ECO:0000256" key="3">
    <source>
        <dbReference type="SAM" id="MobiDB-lite"/>
    </source>
</evidence>
<feature type="domain" description="Kringle" evidence="5">
    <location>
        <begin position="911"/>
        <end position="980"/>
    </location>
</feature>
<dbReference type="SUPFAM" id="SSF57440">
    <property type="entry name" value="Kringle-like"/>
    <property type="match status" value="1"/>
</dbReference>
<dbReference type="PANTHER" id="PTHR48148:SF3">
    <property type="entry name" value="KERATINOCYTE PROLINE-RICH PROTEIN"/>
    <property type="match status" value="1"/>
</dbReference>
<dbReference type="OrthoDB" id="5917794at2759"/>
<sequence>MRSLLLLLALGSAQAEEKWTHLHTWLSPEDSQLTKDTQFRAKPPADDDDPVTIPWKIRASGPVGRNYEFRIEMYRSQGGWDDETNSVIINPDLDALIATKILKGVVPSTPIIFDVGGDGDCAWCDCPEYPDDCECAIDDVASTCQSGSGQAPNMKLPDVAPGGGSWETYFKDDELEKGIHIYAVTTNLEDGVFLENRDAGDGWQPERREILLYYDDFLPTGAPTVPPTATRAPTDAWLAADNYFQQTPAQLPYGVVGGVAYTHVYYTGDATGEAPRLNNLRVVDALNEGDDYERFLPDDVKCVAANELDVEGADAQTIHGCVVTWEVTQGDYDFARSARRLGDAPAAGDARARRLETLDDYEAEATPPALRLMFKETRRFKADFATANFGVATRYAANLPTSSPTLAPTTSAPTAAGQKGKNAPTAYGDGVNLGLPDLCVPGGTCTFDVILPEEGLHVDLLVEAKRADGQPNVAKIGQPTWLLLAGHEARGRHLAVTWTVPEAGHHGIPEGQYRLRCIVWEMGVDVTSGKYDGAPSGGDTRGEFPVGFLKPTVAPTAEPTRDTLSLRVLSRDRDFGDTILTGSSKGQPVRRDTDLGRGGGLVPGERLTFELSYTGSDRDTNGAVVISLCRSTWGDDPIYGEDRRLGAVDGERLVDRRLRDNDASGSRLYKESSGSTDTFFVDETLKPADQCVDSPVWRAGDDDPDAQDARDCRWAGERYACETPGRYAEYPPGACYAYAGVLWADADWPTPHEHETTCACHATCASCGYVSEDGKAPSASYQCLSCKEGPLADADGDGVGTCGVPVEGAAATAAEACPLSCDPDCVYLLKHKQATDDCLGDARYALWKTAVDHHLAPPALKTYEVDKDFDDTMLYDVELPRDLPSGHAYYFVYADTVNKAANFDATGLVQKVTTTVSGLTCQKWTEQSPWTHVHTPGNYPDADLGDHNECRDPDGSGQAWCYTTSPAVRREFCDPDLTRKAWLDALYATDFFMVEDYAPTHAPTYRPTEAPINPPSAEPTLAPVFKPTPYPTYLPTKLCTIEFPNAEDFYWRAGSRVSFRVRVCDDHNDQKRGYSYDFGYGLLDVLLYKGSELYDVVVAYATMETGDKYYVDYDVPAALEPGHDYKLRAIEYTRGYDEESVTFPVNDNLDYEPSTSPTPAPSHTGLAMVLRKKDKGSQPGTLILTGPGAGFPNSVAPGEQVTLTLAFTGRSRDQNGLMVVQLCRGARDSTCAPAYPPDDSGRGTGAASNKIGFVKDVSVSKTAGTEKVVTFTIPEGIAPGDDYRFMARDRGAMYDTRPLYKGAEAGKFYEFVQVSDSFVVAYYAPTPHPSPQPTQRPTTPRPTAATVVFDPAPRSWIVGKRETVALKATGPRDRAVVDVLLYGCAVVTATPGPSACVSSGAPNTQATLLATVARYASFDGSRDFAYDVPWDLVAATAYKGFFLRVVEYARGVDVYSDDFSVGYTPQPSPEPSRASSSPTPRPTRRGLNVDVVAARELSPGDEAEVTFSYAGAHDGASVVTLGVCKKAHADESMASGGCAGDSAVVLEYGIDVAPGADTVKTVEIPAALVDGDRYVFYAVDVVNEYAVDTHAFKFRAVRPTPAPTLKPTAATLGFPDLPLHVKPGETLELAVAFYDDPELAPDESRMDCVLYKTEDLASTTAAYVAPVLVIGEYVEVTPKTTALAMRVAVPETLEQRRYAVRCVDTLRGLDVASGADIGVFDEEPKPSSAPTKAVKPTPRPTVEETVVVVQRDPQEPLAYGADDALVVGADVTLVVVAYGGDAHVVTVRMCVKKRLDSGRDFTAHLRDAADVECDAKKPIETLIVDASVGNTALDVPYTVPATFLGRDDVVFEISDATRRDVRFTDVFGVFEFAPSRKPVYAPSAAPTYGPTPKPTLHPAPAPTEAGLSLVARDPLLVKGARSSVRLRLVGPMARGDALVDVVVHDAALSATGTDALAVIAAGEAFDGSRSFDFDVAPDWPASVEVRAYDHVHGYAAVVELPVIDAYAPTPRPTDEPGATPRPTGGPTPSPTTPVLAVELLTEADEAPELGAGRVNAFVAGARAKLTMAYVGRLASVPAVASVRVCYRDRPRIAAYYDSLAENGLGECDGAVLLASAVKVPVGGASVYVALPPTPEGRLHASLRVDSAPDRSTFFELGADAPSDRDVVRDRLVYESMTFDVVADASELSLDPASTWLKKGTKADDCDWVALNTAERCVKHDEDGTLATEGCPNTCADYEPPAPTAAPSLPWPTPAPNTAPPTARPTPDPTPMPTLHMPTPAPVTEEVLVERACQADIDAWTACVEAAGVDLDALAANATDSAPAVEGGFPATETVTCEALQASEEWLAECVHPLEDADCGAEWEAATECEWNAIATDLLGDDCALSCVGAFAGAMPKSFNKSPRHALAARLRDQARL</sequence>
<dbReference type="PANTHER" id="PTHR48148">
    <property type="entry name" value="KERATINOCYTE PROLINE-RICH PROTEIN"/>
    <property type="match status" value="1"/>
</dbReference>
<dbReference type="InParanoid" id="F0YDR3"/>
<accession>F0YDR3</accession>
<feature type="region of interest" description="Disordered" evidence="3">
    <location>
        <begin position="2241"/>
        <end position="2270"/>
    </location>
</feature>
<keyword evidence="2" id="KW-1015">Disulfide bond</keyword>
<dbReference type="InterPro" id="IPR038178">
    <property type="entry name" value="Kringle_sf"/>
</dbReference>
<evidence type="ECO:0000256" key="2">
    <source>
        <dbReference type="ARBA" id="ARBA00023157"/>
    </source>
</evidence>
<feature type="signal peptide" evidence="4">
    <location>
        <begin position="1"/>
        <end position="15"/>
    </location>
</feature>
<organism evidence="7">
    <name type="scientific">Aureococcus anophagefferens</name>
    <name type="common">Harmful bloom alga</name>
    <dbReference type="NCBI Taxonomy" id="44056"/>
    <lineage>
        <taxon>Eukaryota</taxon>
        <taxon>Sar</taxon>
        <taxon>Stramenopiles</taxon>
        <taxon>Ochrophyta</taxon>
        <taxon>Pelagophyceae</taxon>
        <taxon>Pelagomonadales</taxon>
        <taxon>Pelagomonadaceae</taxon>
        <taxon>Aureococcus</taxon>
    </lineage>
</organism>
<name>F0YDR3_AURAN</name>
<dbReference type="SMART" id="SM00130">
    <property type="entry name" value="KR"/>
    <property type="match status" value="1"/>
</dbReference>
<evidence type="ECO:0000313" key="7">
    <source>
        <dbReference type="Proteomes" id="UP000002729"/>
    </source>
</evidence>